<feature type="chain" id="PRO_5002703096" description="Pectinesterase inhibitor domain-containing protein" evidence="3">
    <location>
        <begin position="23"/>
        <end position="193"/>
    </location>
</feature>
<dbReference type="NCBIfam" id="TIGR01614">
    <property type="entry name" value="PME_inhib"/>
    <property type="match status" value="1"/>
</dbReference>
<protein>
    <recommendedName>
        <fullName evidence="4">Pectinesterase inhibitor domain-containing protein</fullName>
    </recommendedName>
</protein>
<dbReference type="EMBL" id="EF512317">
    <property type="protein sequence ID" value="ABS01356.1"/>
    <property type="molecule type" value="mRNA"/>
</dbReference>
<dbReference type="Gene3D" id="1.20.140.40">
    <property type="entry name" value="Invertase/pectin methylesterase inhibitor family protein"/>
    <property type="match status" value="1"/>
</dbReference>
<dbReference type="GO" id="GO:0046910">
    <property type="term" value="F:pectinesterase inhibitor activity"/>
    <property type="evidence" value="ECO:0007669"/>
    <property type="project" value="UniProtKB-ARBA"/>
</dbReference>
<dbReference type="PANTHER" id="PTHR31080">
    <property type="entry name" value="PECTINESTERASE INHIBITOR-LIKE"/>
    <property type="match status" value="1"/>
</dbReference>
<dbReference type="RefSeq" id="XP_021909280.1">
    <property type="nucleotide sequence ID" value="XM_022053588.1"/>
</dbReference>
<accession>A6YGF1</accession>
<dbReference type="CDD" id="cd15798">
    <property type="entry name" value="PMEI-like_3"/>
    <property type="match status" value="1"/>
</dbReference>
<reference evidence="5" key="1">
    <citation type="journal article" date="2008" name="Plant Sci.">
        <title>Differentially expressed and new non-protein-coding genes from a Carica papaya root transcriptome survey.</title>
        <authorList>
            <person name="Porter B.W."/>
            <person name="Aizawa K.S."/>
            <person name="Zhu Y.J."/>
            <person name="Christopher D.A."/>
        </authorList>
    </citation>
    <scope>NUCLEOTIDE SEQUENCE</scope>
    <source>
        <tissue evidence="5">Phytophthora palmivora-infected seedling roots</tissue>
    </source>
</reference>
<proteinExistence type="evidence at transcript level"/>
<evidence type="ECO:0000256" key="3">
    <source>
        <dbReference type="SAM" id="SignalP"/>
    </source>
</evidence>
<evidence type="ECO:0000256" key="1">
    <source>
        <dbReference type="ARBA" id="ARBA00022729"/>
    </source>
</evidence>
<keyword evidence="1 3" id="KW-0732">Signal</keyword>
<dbReference type="SUPFAM" id="SSF101148">
    <property type="entry name" value="Plant invertase/pectin methylesterase inhibitor"/>
    <property type="match status" value="1"/>
</dbReference>
<dbReference type="SMART" id="SM00856">
    <property type="entry name" value="PMEI"/>
    <property type="match status" value="1"/>
</dbReference>
<dbReference type="Pfam" id="PF04043">
    <property type="entry name" value="PMEI"/>
    <property type="match status" value="1"/>
</dbReference>
<feature type="signal peptide" evidence="3">
    <location>
        <begin position="1"/>
        <end position="22"/>
    </location>
</feature>
<dbReference type="FunFam" id="1.20.140.40:FF:000005">
    <property type="entry name" value="Pectin methylesterase inhibitor 1"/>
    <property type="match status" value="1"/>
</dbReference>
<sequence>MARAVSLLLLLSIFYIAGTSSAYSRPSSSYIQKSCKATTFPAVCLQTLSAYSSKIQQSPQNLALTALSVSLSRAQYAKGFVSKMTKFKGLKRREYQAIKDCVEEMDDTVDRLSKAAQELQRLSGFRGDEFLFHMSNVQTYVSAALTDENTCFDGFAGRALNGKLKSSIRAQVVKVSQVTSNALALVNQLAATH</sequence>
<dbReference type="GeneID" id="110823239"/>
<evidence type="ECO:0000313" key="5">
    <source>
        <dbReference type="EMBL" id="ABS01356.1"/>
    </source>
</evidence>
<dbReference type="BRENDA" id="3.1.1.11">
    <property type="organism ID" value="1191"/>
</dbReference>
<comment type="similarity">
    <text evidence="2">Belongs to the PMEI family.</text>
</comment>
<feature type="domain" description="Pectinesterase inhibitor" evidence="4">
    <location>
        <begin position="26"/>
        <end position="185"/>
    </location>
</feature>
<organism evidence="5">
    <name type="scientific">Carica papaya</name>
    <name type="common">Papaya</name>
    <dbReference type="NCBI Taxonomy" id="3649"/>
    <lineage>
        <taxon>Eukaryota</taxon>
        <taxon>Viridiplantae</taxon>
        <taxon>Streptophyta</taxon>
        <taxon>Embryophyta</taxon>
        <taxon>Tracheophyta</taxon>
        <taxon>Spermatophyta</taxon>
        <taxon>Magnoliopsida</taxon>
        <taxon>eudicotyledons</taxon>
        <taxon>Gunneridae</taxon>
        <taxon>Pentapetalae</taxon>
        <taxon>rosids</taxon>
        <taxon>malvids</taxon>
        <taxon>Brassicales</taxon>
        <taxon>Caricaceae</taxon>
        <taxon>Carica</taxon>
    </lineage>
</organism>
<evidence type="ECO:0000256" key="2">
    <source>
        <dbReference type="ARBA" id="ARBA00038471"/>
    </source>
</evidence>
<evidence type="ECO:0000259" key="4">
    <source>
        <dbReference type="SMART" id="SM00856"/>
    </source>
</evidence>
<dbReference type="OrthoDB" id="1430376at2759"/>
<dbReference type="AlphaFoldDB" id="A6YGF1"/>
<dbReference type="InterPro" id="IPR035513">
    <property type="entry name" value="Invertase/methylesterase_inhib"/>
</dbReference>
<dbReference type="InterPro" id="IPR051955">
    <property type="entry name" value="PME_Inhibitor"/>
</dbReference>
<name>A6YGF1_CARPA</name>
<dbReference type="InterPro" id="IPR006501">
    <property type="entry name" value="Pectinesterase_inhib_dom"/>
</dbReference>
<dbReference type="PANTHER" id="PTHR31080:SF87">
    <property type="entry name" value="PECTINESTERASE INHIBITOR 7"/>
    <property type="match status" value="1"/>
</dbReference>
<dbReference type="KEGG" id="cpap:110823239"/>